<dbReference type="RefSeq" id="WP_057893347.1">
    <property type="nucleotide sequence ID" value="NZ_AYZQ01000001.1"/>
</dbReference>
<dbReference type="Pfam" id="PF01928">
    <property type="entry name" value="CYTH"/>
    <property type="match status" value="1"/>
</dbReference>
<dbReference type="STRING" id="1423727.FC34_GL000013"/>
<feature type="domain" description="CYTH" evidence="1">
    <location>
        <begin position="4"/>
        <end position="194"/>
    </location>
</feature>
<evidence type="ECO:0000313" key="3">
    <source>
        <dbReference type="Proteomes" id="UP000051672"/>
    </source>
</evidence>
<dbReference type="Proteomes" id="UP000051672">
    <property type="component" value="Unassembled WGS sequence"/>
</dbReference>
<dbReference type="PROSITE" id="PS51707">
    <property type="entry name" value="CYTH"/>
    <property type="match status" value="1"/>
</dbReference>
<reference evidence="2 3" key="1">
    <citation type="journal article" date="2015" name="Genome Announc.">
        <title>Expanding the biotechnology potential of lactobacilli through comparative genomics of 213 strains and associated genera.</title>
        <authorList>
            <person name="Sun Z."/>
            <person name="Harris H.M."/>
            <person name="McCann A."/>
            <person name="Guo C."/>
            <person name="Argimon S."/>
            <person name="Zhang W."/>
            <person name="Yang X."/>
            <person name="Jeffery I.B."/>
            <person name="Cooney J.C."/>
            <person name="Kagawa T.F."/>
            <person name="Liu W."/>
            <person name="Song Y."/>
            <person name="Salvetti E."/>
            <person name="Wrobel A."/>
            <person name="Rasinkangas P."/>
            <person name="Parkhill J."/>
            <person name="Rea M.C."/>
            <person name="O'Sullivan O."/>
            <person name="Ritari J."/>
            <person name="Douillard F.P."/>
            <person name="Paul Ross R."/>
            <person name="Yang R."/>
            <person name="Briner A.E."/>
            <person name="Felis G.E."/>
            <person name="de Vos W.M."/>
            <person name="Barrangou R."/>
            <person name="Klaenhammer T.R."/>
            <person name="Caufield P.W."/>
            <person name="Cui Y."/>
            <person name="Zhang H."/>
            <person name="O'Toole P.W."/>
        </authorList>
    </citation>
    <scope>NUCLEOTIDE SEQUENCE [LARGE SCALE GENOMIC DNA]</scope>
    <source>
        <strain evidence="2 3">DSM 23927</strain>
    </source>
</reference>
<accession>A0A0R2B7K7</accession>
<evidence type="ECO:0000259" key="1">
    <source>
        <dbReference type="PROSITE" id="PS51707"/>
    </source>
</evidence>
<organism evidence="2 3">
    <name type="scientific">Lacticaseibacillus brantae DSM 23927</name>
    <dbReference type="NCBI Taxonomy" id="1423727"/>
    <lineage>
        <taxon>Bacteria</taxon>
        <taxon>Bacillati</taxon>
        <taxon>Bacillota</taxon>
        <taxon>Bacilli</taxon>
        <taxon>Lactobacillales</taxon>
        <taxon>Lactobacillaceae</taxon>
        <taxon>Lacticaseibacillus</taxon>
    </lineage>
</organism>
<dbReference type="InterPro" id="IPR023577">
    <property type="entry name" value="CYTH_domain"/>
</dbReference>
<dbReference type="SUPFAM" id="SSF55154">
    <property type="entry name" value="CYTH-like phosphatases"/>
    <property type="match status" value="1"/>
</dbReference>
<proteinExistence type="predicted"/>
<sequence>MSNEPEKELKGHLTAEQLAPLQQNFPFAQAFSQTNTYYDTIDFALKAKDMGLRIRQFSDYAEQTLKVPTGHPHDLREITDRLTSTQGASLISQHTIMAGGDVDAYLQQLNIPISALIPFATATTVRQIAVIPLGNLELDQTSYADGFVDYDVELEYHNQTDAEQFFDTLKQRFGLDLTPVPNKVARALAHTPKV</sequence>
<dbReference type="InterPro" id="IPR033469">
    <property type="entry name" value="CYTH-like_dom_sf"/>
</dbReference>
<dbReference type="SMART" id="SM01118">
    <property type="entry name" value="CYTH"/>
    <property type="match status" value="1"/>
</dbReference>
<protein>
    <recommendedName>
        <fullName evidence="1">CYTH domain-containing protein</fullName>
    </recommendedName>
</protein>
<name>A0A0R2B7K7_9LACO</name>
<comment type="caution">
    <text evidence="2">The sequence shown here is derived from an EMBL/GenBank/DDBJ whole genome shotgun (WGS) entry which is preliminary data.</text>
</comment>
<dbReference type="PATRIC" id="fig|1423727.3.peg.14"/>
<evidence type="ECO:0000313" key="2">
    <source>
        <dbReference type="EMBL" id="KRM72313.1"/>
    </source>
</evidence>
<dbReference type="AlphaFoldDB" id="A0A0R2B7K7"/>
<dbReference type="OrthoDB" id="384378at2"/>
<dbReference type="Gene3D" id="2.40.320.10">
    <property type="entry name" value="Hypothetical Protein Pfu-838710-001"/>
    <property type="match status" value="1"/>
</dbReference>
<dbReference type="InterPro" id="IPR009195">
    <property type="entry name" value="Uncharacterised_YjbK"/>
</dbReference>
<gene>
    <name evidence="2" type="ORF">FC34_GL000013</name>
</gene>
<dbReference type="CDD" id="cd07762">
    <property type="entry name" value="CYTH-like_Pase_1"/>
    <property type="match status" value="1"/>
</dbReference>
<dbReference type="EMBL" id="AYZQ01000001">
    <property type="protein sequence ID" value="KRM72313.1"/>
    <property type="molecule type" value="Genomic_DNA"/>
</dbReference>
<keyword evidence="3" id="KW-1185">Reference proteome</keyword>